<sequence length="384" mass="44906">MFLNVLSLLVGFLCLFIVVLMLLNTQPDRSKNYRTNGYLVVILLVVGVQRFLYAIEALNLTAITYSPLKINPLLALYIVPVYYLFFRRLIYDTGNLKKEVLHFVFPTVFILINLVITNFTLNRITYLVWSVLYFILILRMVKDFIYKKKPTMFDKISYRAKKNWVLLMVILTFLLVVYSNCFAFFDLSVQMNLNAFYRYSSLCWFVILFFMFKNPVIIFGESYLLQSINLTKPQTFQVWSNKPLKAIEDNDTTVYKTVYDKIDFIILEIKALQKSIALISAITLNTETLAKELKMPKRHLDVIFKYHCHYSINDFSNLVKIDHALLLINEGYLKKYTVDSLGKTCLFNSRFTFSTNFKKFVGVSVSDFVSSANIPEKDYQHLLS</sequence>
<feature type="transmembrane region" description="Helical" evidence="1">
    <location>
        <begin position="35"/>
        <end position="53"/>
    </location>
</feature>
<protein>
    <recommendedName>
        <fullName evidence="2">HTH araC/xylS-type domain-containing protein</fullName>
    </recommendedName>
</protein>
<proteinExistence type="predicted"/>
<feature type="transmembrane region" description="Helical" evidence="1">
    <location>
        <begin position="197"/>
        <end position="219"/>
    </location>
</feature>
<feature type="transmembrane region" description="Helical" evidence="1">
    <location>
        <begin position="73"/>
        <end position="91"/>
    </location>
</feature>
<keyword evidence="4" id="KW-1185">Reference proteome</keyword>
<reference evidence="3 4" key="1">
    <citation type="submission" date="2018-05" db="EMBL/GenBank/DDBJ databases">
        <title>Mucilaginibacter hurinus sp. nov., isolated from briquette warehouse soil.</title>
        <authorList>
            <person name="Choi L."/>
        </authorList>
    </citation>
    <scope>NUCLEOTIDE SEQUENCE [LARGE SCALE GENOMIC DNA]</scope>
    <source>
        <strain evidence="3 4">ZR32</strain>
    </source>
</reference>
<organism evidence="3 4">
    <name type="scientific">Mucilaginibacter hurinus</name>
    <dbReference type="NCBI Taxonomy" id="2201324"/>
    <lineage>
        <taxon>Bacteria</taxon>
        <taxon>Pseudomonadati</taxon>
        <taxon>Bacteroidota</taxon>
        <taxon>Sphingobacteriia</taxon>
        <taxon>Sphingobacteriales</taxon>
        <taxon>Sphingobacteriaceae</taxon>
        <taxon>Mucilaginibacter</taxon>
    </lineage>
</organism>
<comment type="caution">
    <text evidence="3">The sequence shown here is derived from an EMBL/GenBank/DDBJ whole genome shotgun (WGS) entry which is preliminary data.</text>
</comment>
<dbReference type="GO" id="GO:0003700">
    <property type="term" value="F:DNA-binding transcription factor activity"/>
    <property type="evidence" value="ECO:0007669"/>
    <property type="project" value="InterPro"/>
</dbReference>
<feature type="transmembrane region" description="Helical" evidence="1">
    <location>
        <begin position="127"/>
        <end position="145"/>
    </location>
</feature>
<dbReference type="GO" id="GO:0043565">
    <property type="term" value="F:sequence-specific DNA binding"/>
    <property type="evidence" value="ECO:0007669"/>
    <property type="project" value="InterPro"/>
</dbReference>
<evidence type="ECO:0000256" key="1">
    <source>
        <dbReference type="SAM" id="Phobius"/>
    </source>
</evidence>
<feature type="transmembrane region" description="Helical" evidence="1">
    <location>
        <begin position="103"/>
        <end position="121"/>
    </location>
</feature>
<feature type="transmembrane region" description="Helical" evidence="1">
    <location>
        <begin position="165"/>
        <end position="185"/>
    </location>
</feature>
<keyword evidence="1" id="KW-0812">Transmembrane</keyword>
<dbReference type="InterPro" id="IPR018060">
    <property type="entry name" value="HTH_AraC"/>
</dbReference>
<dbReference type="Gene3D" id="1.10.10.60">
    <property type="entry name" value="Homeodomain-like"/>
    <property type="match status" value="1"/>
</dbReference>
<dbReference type="EMBL" id="QGDC01000003">
    <property type="protein sequence ID" value="RCH55715.1"/>
    <property type="molecule type" value="Genomic_DNA"/>
</dbReference>
<keyword evidence="1" id="KW-0472">Membrane</keyword>
<feature type="domain" description="HTH araC/xylS-type" evidence="2">
    <location>
        <begin position="284"/>
        <end position="371"/>
    </location>
</feature>
<gene>
    <name evidence="3" type="ORF">DJ568_07465</name>
</gene>
<dbReference type="SMART" id="SM00342">
    <property type="entry name" value="HTH_ARAC"/>
    <property type="match status" value="1"/>
</dbReference>
<evidence type="ECO:0000313" key="4">
    <source>
        <dbReference type="Proteomes" id="UP000253209"/>
    </source>
</evidence>
<evidence type="ECO:0000259" key="2">
    <source>
        <dbReference type="PROSITE" id="PS01124"/>
    </source>
</evidence>
<dbReference type="AlphaFoldDB" id="A0A367GRK3"/>
<name>A0A367GRK3_9SPHI</name>
<feature type="transmembrane region" description="Helical" evidence="1">
    <location>
        <begin position="6"/>
        <end position="23"/>
    </location>
</feature>
<accession>A0A367GRK3</accession>
<dbReference type="PROSITE" id="PS01124">
    <property type="entry name" value="HTH_ARAC_FAMILY_2"/>
    <property type="match status" value="1"/>
</dbReference>
<dbReference type="Proteomes" id="UP000253209">
    <property type="component" value="Unassembled WGS sequence"/>
</dbReference>
<evidence type="ECO:0000313" key="3">
    <source>
        <dbReference type="EMBL" id="RCH55715.1"/>
    </source>
</evidence>
<keyword evidence="1" id="KW-1133">Transmembrane helix</keyword>